<dbReference type="AlphaFoldDB" id="A0A081ND32"/>
<evidence type="ECO:0000313" key="3">
    <source>
        <dbReference type="EMBL" id="KEQ16355.1"/>
    </source>
</evidence>
<keyword evidence="1" id="KW-1005">Bacterial flagellum biogenesis</keyword>
<accession>A0A081ND32</accession>
<name>A0A081ND32_9GAMM</name>
<dbReference type="OrthoDB" id="289937at2"/>
<feature type="domain" description="Flagellar protein FlgJ N-terminal" evidence="2">
    <location>
        <begin position="47"/>
        <end position="97"/>
    </location>
</feature>
<evidence type="ECO:0000313" key="4">
    <source>
        <dbReference type="Proteomes" id="UP000028073"/>
    </source>
</evidence>
<dbReference type="Proteomes" id="UP000028073">
    <property type="component" value="Unassembled WGS sequence"/>
</dbReference>
<keyword evidence="4" id="KW-1185">Reference proteome</keyword>
<dbReference type="EMBL" id="JOKH01000005">
    <property type="protein sequence ID" value="KEQ16355.1"/>
    <property type="molecule type" value="Genomic_DNA"/>
</dbReference>
<gene>
    <name evidence="3" type="ORF">GZ78_20965</name>
</gene>
<evidence type="ECO:0000259" key="2">
    <source>
        <dbReference type="Pfam" id="PF10135"/>
    </source>
</evidence>
<comment type="caution">
    <text evidence="3">The sequence shown here is derived from an EMBL/GenBank/DDBJ whole genome shotgun (WGS) entry which is preliminary data.</text>
</comment>
<dbReference type="InterPro" id="IPR019301">
    <property type="entry name" value="Flagellar_prot_FlgJ_N"/>
</dbReference>
<evidence type="ECO:0000256" key="1">
    <source>
        <dbReference type="ARBA" id="ARBA00022795"/>
    </source>
</evidence>
<dbReference type="RefSeq" id="WP_051786355.1">
    <property type="nucleotide sequence ID" value="NZ_JOKH01000005.1"/>
</dbReference>
<dbReference type="GO" id="GO:0044781">
    <property type="term" value="P:bacterial-type flagellum organization"/>
    <property type="evidence" value="ECO:0007669"/>
    <property type="project" value="UniProtKB-KW"/>
</dbReference>
<organism evidence="3 4">
    <name type="scientific">Endozoicomonas numazuensis</name>
    <dbReference type="NCBI Taxonomy" id="1137799"/>
    <lineage>
        <taxon>Bacteria</taxon>
        <taxon>Pseudomonadati</taxon>
        <taxon>Pseudomonadota</taxon>
        <taxon>Gammaproteobacteria</taxon>
        <taxon>Oceanospirillales</taxon>
        <taxon>Endozoicomonadaceae</taxon>
        <taxon>Endozoicomonas</taxon>
    </lineage>
</organism>
<dbReference type="eggNOG" id="COG3951">
    <property type="taxonomic scope" value="Bacteria"/>
</dbReference>
<protein>
    <recommendedName>
        <fullName evidence="2">Flagellar protein FlgJ N-terminal domain-containing protein</fullName>
    </recommendedName>
</protein>
<proteinExistence type="predicted"/>
<dbReference type="STRING" id="1137799.GZ78_20965"/>
<sequence length="105" mass="11407">MNISGMPSDALLQQGKLNQIKSQGDTPEAIREAAEAFESVFVHMLLKTMREANEAFSDENLLGGQNEKQFQSMLDTQFASELGSSGGIGLADVMIRQLSRGTEGR</sequence>
<dbReference type="Pfam" id="PF10135">
    <property type="entry name" value="Rod-binding"/>
    <property type="match status" value="1"/>
</dbReference>
<reference evidence="3 4" key="1">
    <citation type="submission" date="2014-06" db="EMBL/GenBank/DDBJ databases">
        <title>Whole Genome Sequences of Three Symbiotic Endozoicomonas Bacteria.</title>
        <authorList>
            <person name="Neave M.J."/>
            <person name="Apprill A."/>
            <person name="Voolstra C.R."/>
        </authorList>
    </citation>
    <scope>NUCLEOTIDE SEQUENCE [LARGE SCALE GENOMIC DNA]</scope>
    <source>
        <strain evidence="3 4">DSM 25634</strain>
    </source>
</reference>